<dbReference type="EMBL" id="JASCZI010121257">
    <property type="protein sequence ID" value="MED6160857.1"/>
    <property type="molecule type" value="Genomic_DNA"/>
</dbReference>
<evidence type="ECO:0008006" key="3">
    <source>
        <dbReference type="Google" id="ProtNLM"/>
    </source>
</evidence>
<proteinExistence type="predicted"/>
<evidence type="ECO:0000313" key="1">
    <source>
        <dbReference type="EMBL" id="MED6160857.1"/>
    </source>
</evidence>
<organism evidence="1 2">
    <name type="scientific">Stylosanthes scabra</name>
    <dbReference type="NCBI Taxonomy" id="79078"/>
    <lineage>
        <taxon>Eukaryota</taxon>
        <taxon>Viridiplantae</taxon>
        <taxon>Streptophyta</taxon>
        <taxon>Embryophyta</taxon>
        <taxon>Tracheophyta</taxon>
        <taxon>Spermatophyta</taxon>
        <taxon>Magnoliopsida</taxon>
        <taxon>eudicotyledons</taxon>
        <taxon>Gunneridae</taxon>
        <taxon>Pentapetalae</taxon>
        <taxon>rosids</taxon>
        <taxon>fabids</taxon>
        <taxon>Fabales</taxon>
        <taxon>Fabaceae</taxon>
        <taxon>Papilionoideae</taxon>
        <taxon>50 kb inversion clade</taxon>
        <taxon>dalbergioids sensu lato</taxon>
        <taxon>Dalbergieae</taxon>
        <taxon>Pterocarpus clade</taxon>
        <taxon>Stylosanthes</taxon>
    </lineage>
</organism>
<gene>
    <name evidence="1" type="ORF">PIB30_055229</name>
</gene>
<keyword evidence="2" id="KW-1185">Reference proteome</keyword>
<accession>A0ABU6UJG2</accession>
<evidence type="ECO:0000313" key="2">
    <source>
        <dbReference type="Proteomes" id="UP001341840"/>
    </source>
</evidence>
<sequence>MNALPVTCMLCPTSCFYTQIFIPILDVPDAWYLMLLDVKKSRVYCLDVSGDDEDRERRAADWEKICLVLSQLFSSRRNIVHFMHTSLNPTNWGEIIYPEALPRNVNTYEARMRAALYLVNWEHNEVGVALIGWQRSFGKELHVETNSQGGLVWLDF</sequence>
<name>A0ABU6UJG2_9FABA</name>
<dbReference type="Proteomes" id="UP001341840">
    <property type="component" value="Unassembled WGS sequence"/>
</dbReference>
<protein>
    <recommendedName>
        <fullName evidence="3">Ubiquitin-like protease family profile domain-containing protein</fullName>
    </recommendedName>
</protein>
<comment type="caution">
    <text evidence="1">The sequence shown here is derived from an EMBL/GenBank/DDBJ whole genome shotgun (WGS) entry which is preliminary data.</text>
</comment>
<reference evidence="1 2" key="1">
    <citation type="journal article" date="2023" name="Plants (Basel)">
        <title>Bridging the Gap: Combining Genomics and Transcriptomics Approaches to Understand Stylosanthes scabra, an Orphan Legume from the Brazilian Caatinga.</title>
        <authorList>
            <person name="Ferreira-Neto J.R.C."/>
            <person name="da Silva M.D."/>
            <person name="Binneck E."/>
            <person name="de Melo N.F."/>
            <person name="da Silva R.H."/>
            <person name="de Melo A.L.T.M."/>
            <person name="Pandolfi V."/>
            <person name="Bustamante F.O."/>
            <person name="Brasileiro-Vidal A.C."/>
            <person name="Benko-Iseppon A.M."/>
        </authorList>
    </citation>
    <scope>NUCLEOTIDE SEQUENCE [LARGE SCALE GENOMIC DNA]</scope>
    <source>
        <tissue evidence="1">Leaves</tissue>
    </source>
</reference>